<organism evidence="1 2">
    <name type="scientific">Gigaspora margarita</name>
    <dbReference type="NCBI Taxonomy" id="4874"/>
    <lineage>
        <taxon>Eukaryota</taxon>
        <taxon>Fungi</taxon>
        <taxon>Fungi incertae sedis</taxon>
        <taxon>Mucoromycota</taxon>
        <taxon>Glomeromycotina</taxon>
        <taxon>Glomeromycetes</taxon>
        <taxon>Diversisporales</taxon>
        <taxon>Gigasporaceae</taxon>
        <taxon>Gigaspora</taxon>
    </lineage>
</organism>
<keyword evidence="2" id="KW-1185">Reference proteome</keyword>
<dbReference type="AlphaFoldDB" id="A0A8H4AT48"/>
<name>A0A8H4AT48_GIGMA</name>
<accession>A0A8H4AT48</accession>
<dbReference type="Proteomes" id="UP000439903">
    <property type="component" value="Unassembled WGS sequence"/>
</dbReference>
<gene>
    <name evidence="1" type="ORF">F8M41_012432</name>
</gene>
<dbReference type="OrthoDB" id="2020070at2759"/>
<dbReference type="InterPro" id="IPR053013">
    <property type="entry name" value="LAT"/>
</dbReference>
<dbReference type="PANTHER" id="PTHR34815">
    <property type="entry name" value="LYSINE ACETYLTRANSFERASE"/>
    <property type="match status" value="1"/>
</dbReference>
<evidence type="ECO:0000313" key="2">
    <source>
        <dbReference type="Proteomes" id="UP000439903"/>
    </source>
</evidence>
<dbReference type="PANTHER" id="PTHR34815:SF2">
    <property type="entry name" value="N-ACETYLTRANSFERASE DOMAIN-CONTAINING PROTEIN"/>
    <property type="match status" value="1"/>
</dbReference>
<evidence type="ECO:0000313" key="1">
    <source>
        <dbReference type="EMBL" id="KAF0530100.1"/>
    </source>
</evidence>
<reference evidence="1 2" key="1">
    <citation type="journal article" date="2019" name="Environ. Microbiol.">
        <title>At the nexus of three kingdoms: the genome of the mycorrhizal fungus Gigaspora margarita provides insights into plant, endobacterial and fungal interactions.</title>
        <authorList>
            <person name="Venice F."/>
            <person name="Ghignone S."/>
            <person name="Salvioli di Fossalunga A."/>
            <person name="Amselem J."/>
            <person name="Novero M."/>
            <person name="Xianan X."/>
            <person name="Sedzielewska Toro K."/>
            <person name="Morin E."/>
            <person name="Lipzen A."/>
            <person name="Grigoriev I.V."/>
            <person name="Henrissat B."/>
            <person name="Martin F.M."/>
            <person name="Bonfante P."/>
        </authorList>
    </citation>
    <scope>NUCLEOTIDE SEQUENCE [LARGE SCALE GENOMIC DNA]</scope>
    <source>
        <strain evidence="1 2">BEG34</strain>
    </source>
</reference>
<protein>
    <submittedName>
        <fullName evidence="1">GNAT family</fullName>
    </submittedName>
</protein>
<dbReference type="EMBL" id="WTPW01000253">
    <property type="protein sequence ID" value="KAF0530100.1"/>
    <property type="molecule type" value="Genomic_DNA"/>
</dbReference>
<comment type="caution">
    <text evidence="1">The sequence shown here is derived from an EMBL/GenBank/DDBJ whole genome shotgun (WGS) entry which is preliminary data.</text>
</comment>
<proteinExistence type="predicted"/>
<sequence>MILHRKNAHLLLNLKPPIQASTTAFRRRKVKVGTGMSSSNIEGEQKTSKDWLWGRELGIGSCSHCQFRFVKSLGHFSGIMLTSAGTNRNSYMSWGYPLSILDEYVEREQILANNEFSSEILKVWILVSKEYNLSIDPESTILSQCETYKRQTLMTLSSGQIQEVIGYCITALFTPPKH</sequence>